<proteinExistence type="predicted"/>
<dbReference type="PANTHER" id="PTHR46888:SF1">
    <property type="entry name" value="RIBONUCLEASE H"/>
    <property type="match status" value="1"/>
</dbReference>
<evidence type="ECO:0000313" key="2">
    <source>
        <dbReference type="EMBL" id="KAK3596895.1"/>
    </source>
</evidence>
<dbReference type="AlphaFoldDB" id="A0AAE0W1J7"/>
<keyword evidence="3" id="KW-1185">Reference proteome</keyword>
<evidence type="ECO:0000313" key="3">
    <source>
        <dbReference type="Proteomes" id="UP001195483"/>
    </source>
</evidence>
<reference evidence="2" key="2">
    <citation type="journal article" date="2021" name="Genome Biol. Evol.">
        <title>Developing a high-quality reference genome for a parasitic bivalve with doubly uniparental inheritance (Bivalvia: Unionida).</title>
        <authorList>
            <person name="Smith C.H."/>
        </authorList>
    </citation>
    <scope>NUCLEOTIDE SEQUENCE</scope>
    <source>
        <strain evidence="2">CHS0354</strain>
        <tissue evidence="2">Mantle</tissue>
    </source>
</reference>
<gene>
    <name evidence="2" type="ORF">CHS0354_031672</name>
</gene>
<feature type="region of interest" description="Disordered" evidence="1">
    <location>
        <begin position="215"/>
        <end position="246"/>
    </location>
</feature>
<sequence>MAEVERSYDGLRDVILKEHVLSTYRRESLVWRRDTSRRAQRMDVLKILTDGKAGGGSTGKDDTHRPGQALSMGLAGRRGPSSFYNCKCLGHFARDCFKGRKTQVNTIARKTCETEASCSPANLAFATVNGEGATLLYNTGCSVSALVDKKYVKPGDYIGEVIEVQYANSACDSLPVAVIDFDLPYMKGKAGASCLEGLLHDVILGCRYVFPQPNPETSTSKRMSAIETRSQSRQTKPKPMQVTSTPVSNELSVELRKLLQEDITLVQVHKYAAERIETLE</sequence>
<comment type="caution">
    <text evidence="2">The sequence shown here is derived from an EMBL/GenBank/DDBJ whole genome shotgun (WGS) entry which is preliminary data.</text>
</comment>
<dbReference type="PANTHER" id="PTHR46888">
    <property type="entry name" value="ZINC KNUCKLE DOMAINCONTAINING PROTEIN-RELATED"/>
    <property type="match status" value="1"/>
</dbReference>
<dbReference type="EMBL" id="JAEAOA010001892">
    <property type="protein sequence ID" value="KAK3596895.1"/>
    <property type="molecule type" value="Genomic_DNA"/>
</dbReference>
<accession>A0AAE0W1J7</accession>
<reference evidence="2" key="3">
    <citation type="submission" date="2023-05" db="EMBL/GenBank/DDBJ databases">
        <authorList>
            <person name="Smith C.H."/>
        </authorList>
    </citation>
    <scope>NUCLEOTIDE SEQUENCE</scope>
    <source>
        <strain evidence="2">CHS0354</strain>
        <tissue evidence="2">Mantle</tissue>
    </source>
</reference>
<protein>
    <submittedName>
        <fullName evidence="2">Uncharacterized protein</fullName>
    </submittedName>
</protein>
<feature type="compositionally biased region" description="Polar residues" evidence="1">
    <location>
        <begin position="215"/>
        <end position="234"/>
    </location>
</feature>
<evidence type="ECO:0000256" key="1">
    <source>
        <dbReference type="SAM" id="MobiDB-lite"/>
    </source>
</evidence>
<organism evidence="2 3">
    <name type="scientific">Potamilus streckersoni</name>
    <dbReference type="NCBI Taxonomy" id="2493646"/>
    <lineage>
        <taxon>Eukaryota</taxon>
        <taxon>Metazoa</taxon>
        <taxon>Spiralia</taxon>
        <taxon>Lophotrochozoa</taxon>
        <taxon>Mollusca</taxon>
        <taxon>Bivalvia</taxon>
        <taxon>Autobranchia</taxon>
        <taxon>Heteroconchia</taxon>
        <taxon>Palaeoheterodonta</taxon>
        <taxon>Unionida</taxon>
        <taxon>Unionoidea</taxon>
        <taxon>Unionidae</taxon>
        <taxon>Ambleminae</taxon>
        <taxon>Lampsilini</taxon>
        <taxon>Potamilus</taxon>
    </lineage>
</organism>
<reference evidence="2" key="1">
    <citation type="journal article" date="2021" name="Genome Biol. Evol.">
        <title>A High-Quality Reference Genome for a Parasitic Bivalve with Doubly Uniparental Inheritance (Bivalvia: Unionida).</title>
        <authorList>
            <person name="Smith C.H."/>
        </authorList>
    </citation>
    <scope>NUCLEOTIDE SEQUENCE</scope>
    <source>
        <strain evidence="2">CHS0354</strain>
    </source>
</reference>
<name>A0AAE0W1J7_9BIVA</name>
<dbReference type="Proteomes" id="UP001195483">
    <property type="component" value="Unassembled WGS sequence"/>
</dbReference>